<evidence type="ECO:0000313" key="2">
    <source>
        <dbReference type="EMBL" id="KAG5391879.1"/>
    </source>
</evidence>
<dbReference type="EMBL" id="JADBGQ010000006">
    <property type="protein sequence ID" value="KAG5391879.1"/>
    <property type="molecule type" value="Genomic_DNA"/>
</dbReference>
<evidence type="ECO:0000256" key="1">
    <source>
        <dbReference type="SAM" id="MobiDB-lite"/>
    </source>
</evidence>
<keyword evidence="3" id="KW-1185">Reference proteome</keyword>
<organism evidence="2 3">
    <name type="scientific">Brassica rapa subsp. trilocularis</name>
    <dbReference type="NCBI Taxonomy" id="1813537"/>
    <lineage>
        <taxon>Eukaryota</taxon>
        <taxon>Viridiplantae</taxon>
        <taxon>Streptophyta</taxon>
        <taxon>Embryophyta</taxon>
        <taxon>Tracheophyta</taxon>
        <taxon>Spermatophyta</taxon>
        <taxon>Magnoliopsida</taxon>
        <taxon>eudicotyledons</taxon>
        <taxon>Gunneridae</taxon>
        <taxon>Pentapetalae</taxon>
        <taxon>rosids</taxon>
        <taxon>malvids</taxon>
        <taxon>Brassicales</taxon>
        <taxon>Brassicaceae</taxon>
        <taxon>Brassiceae</taxon>
        <taxon>Brassica</taxon>
    </lineage>
</organism>
<evidence type="ECO:0000313" key="3">
    <source>
        <dbReference type="Proteomes" id="UP000823674"/>
    </source>
</evidence>
<sequence length="417" mass="46263">MGSKRSDGGLPQKTLPSPAKPPSENQRTAAEEQRRNEKIVRFTELSRGICTGSKGMKDRPIRCMTSSGTSEGRGDQKKSGSLVLRRRSDMEEKKLADDRVSDEQVKRIELMVSDVDARDTKDEVFEEAIDSLKPESFQADDGLHEDCLQRRGSESARVNGDEGEAGAGNVSETATLSFSENGIFSHEKKAVLLSFGSEKEEKKLGDDRIIHDQVENNILLVSDVDARDAYDEVGHNRKEIGFHAGVWRSPGWPFAQQSRTNSSCNCSQLLCVLDRELNLERNPQAVLFGKYMVFRGAYKQKHIFKKNPKTHIRIALRMSDSIQVASGEKSLNDSIEVACAGTSSPLERKPISYVKLWSLGYSNKMVGHTGCSMKLDKSGTSLRCNRCVSTNITGVIRFRVELADDDGNDCATFCGLR</sequence>
<feature type="compositionally biased region" description="Basic and acidic residues" evidence="1">
    <location>
        <begin position="29"/>
        <end position="41"/>
    </location>
</feature>
<proteinExistence type="predicted"/>
<feature type="compositionally biased region" description="Basic and acidic residues" evidence="1">
    <location>
        <begin position="86"/>
        <end position="99"/>
    </location>
</feature>
<gene>
    <name evidence="2" type="primary">A06g500840.1_BraROA</name>
    <name evidence="2" type="ORF">IGI04_021842</name>
</gene>
<accession>A0ABQ7LZ89</accession>
<protein>
    <submittedName>
        <fullName evidence="2">Uncharacterized protein</fullName>
    </submittedName>
</protein>
<dbReference type="Proteomes" id="UP000823674">
    <property type="component" value="Chromosome A06"/>
</dbReference>
<feature type="region of interest" description="Disordered" evidence="1">
    <location>
        <begin position="1"/>
        <end position="99"/>
    </location>
</feature>
<comment type="caution">
    <text evidence="2">The sequence shown here is derived from an EMBL/GenBank/DDBJ whole genome shotgun (WGS) entry which is preliminary data.</text>
</comment>
<reference evidence="2 3" key="1">
    <citation type="submission" date="2021-03" db="EMBL/GenBank/DDBJ databases">
        <authorList>
            <person name="King G.J."/>
            <person name="Bancroft I."/>
            <person name="Baten A."/>
            <person name="Bloomfield J."/>
            <person name="Borpatragohain P."/>
            <person name="He Z."/>
            <person name="Irish N."/>
            <person name="Irwin J."/>
            <person name="Liu K."/>
            <person name="Mauleon R.P."/>
            <person name="Moore J."/>
            <person name="Morris R."/>
            <person name="Ostergaard L."/>
            <person name="Wang B."/>
            <person name="Wells R."/>
        </authorList>
    </citation>
    <scope>NUCLEOTIDE SEQUENCE [LARGE SCALE GENOMIC DNA]</scope>
    <source>
        <strain evidence="2">R-o-18</strain>
        <tissue evidence="2">Leaf</tissue>
    </source>
</reference>
<name>A0ABQ7LZ89_BRACM</name>